<proteinExistence type="predicted"/>
<reference evidence="2" key="1">
    <citation type="submission" date="2016-03" db="EMBL/GenBank/DDBJ databases">
        <authorList>
            <person name="Guldener U."/>
        </authorList>
    </citation>
    <scope>NUCLEOTIDE SEQUENCE [LARGE SCALE GENOMIC DNA]</scope>
    <source>
        <strain evidence="2">04CH-RAC-A.6.1</strain>
    </source>
</reference>
<sequence>MSSTGTSTITIEAYNNAKAIVAAKDKADGPFSLSTKGKSIFTRVSVLCAEPGCEAFATGHEVVSLHDKLTYDGVGSTIKNVFRKIQDGDAKVRDNLRHCLWSPQDHKIDSIKVNWNGAHNNGWTDNSETVLTTENYKEVLATMADRAAVDTMTVTISPKI</sequence>
<keyword evidence="2" id="KW-1185">Reference proteome</keyword>
<evidence type="ECO:0000313" key="2">
    <source>
        <dbReference type="Proteomes" id="UP000178912"/>
    </source>
</evidence>
<dbReference type="OrthoDB" id="3544826at2759"/>
<dbReference type="EMBL" id="FJUX01000005">
    <property type="protein sequence ID" value="CZS90248.1"/>
    <property type="molecule type" value="Genomic_DNA"/>
</dbReference>
<protein>
    <submittedName>
        <fullName evidence="1">Uncharacterized protein</fullName>
    </submittedName>
</protein>
<evidence type="ECO:0000313" key="1">
    <source>
        <dbReference type="EMBL" id="CZS90248.1"/>
    </source>
</evidence>
<dbReference type="AlphaFoldDB" id="A0A1E1JWL7"/>
<name>A0A1E1JWL7_9HELO</name>
<gene>
    <name evidence="1" type="ORF">RAG0_01387</name>
</gene>
<organism evidence="1 2">
    <name type="scientific">Rhynchosporium agropyri</name>
    <dbReference type="NCBI Taxonomy" id="914238"/>
    <lineage>
        <taxon>Eukaryota</taxon>
        <taxon>Fungi</taxon>
        <taxon>Dikarya</taxon>
        <taxon>Ascomycota</taxon>
        <taxon>Pezizomycotina</taxon>
        <taxon>Leotiomycetes</taxon>
        <taxon>Helotiales</taxon>
        <taxon>Ploettnerulaceae</taxon>
        <taxon>Rhynchosporium</taxon>
    </lineage>
</organism>
<accession>A0A1E1JWL7</accession>
<dbReference type="Proteomes" id="UP000178912">
    <property type="component" value="Unassembled WGS sequence"/>
</dbReference>